<dbReference type="EMBL" id="JACCBA010000001">
    <property type="protein sequence ID" value="NYD46328.1"/>
    <property type="molecule type" value="Genomic_DNA"/>
</dbReference>
<evidence type="ECO:0000313" key="3">
    <source>
        <dbReference type="Proteomes" id="UP000529783"/>
    </source>
</evidence>
<accession>A0A7Y9JF77</accession>
<dbReference type="AlphaFoldDB" id="A0A7Y9JF77"/>
<feature type="compositionally biased region" description="Low complexity" evidence="1">
    <location>
        <begin position="233"/>
        <end position="262"/>
    </location>
</feature>
<feature type="compositionally biased region" description="Basic residues" evidence="1">
    <location>
        <begin position="184"/>
        <end position="207"/>
    </location>
</feature>
<reference evidence="2 3" key="1">
    <citation type="submission" date="2020-07" db="EMBL/GenBank/DDBJ databases">
        <title>Sequencing the genomes of 1000 actinobacteria strains.</title>
        <authorList>
            <person name="Klenk H.-P."/>
        </authorList>
    </citation>
    <scope>NUCLEOTIDE SEQUENCE [LARGE SCALE GENOMIC DNA]</scope>
    <source>
        <strain evidence="2 3">DSM 40398</strain>
    </source>
</reference>
<name>A0A7Y9JF77_9ACTN</name>
<organism evidence="2 3">
    <name type="scientific">Actinomadura luteofluorescens</name>
    <dbReference type="NCBI Taxonomy" id="46163"/>
    <lineage>
        <taxon>Bacteria</taxon>
        <taxon>Bacillati</taxon>
        <taxon>Actinomycetota</taxon>
        <taxon>Actinomycetes</taxon>
        <taxon>Streptosporangiales</taxon>
        <taxon>Thermomonosporaceae</taxon>
        <taxon>Actinomadura</taxon>
    </lineage>
</organism>
<feature type="compositionally biased region" description="Basic and acidic residues" evidence="1">
    <location>
        <begin position="152"/>
        <end position="169"/>
    </location>
</feature>
<keyword evidence="3" id="KW-1185">Reference proteome</keyword>
<feature type="region of interest" description="Disordered" evidence="1">
    <location>
        <begin position="1"/>
        <end position="129"/>
    </location>
</feature>
<evidence type="ECO:0000313" key="2">
    <source>
        <dbReference type="EMBL" id="NYD46328.1"/>
    </source>
</evidence>
<protein>
    <submittedName>
        <fullName evidence="2">Uncharacterized protein</fullName>
    </submittedName>
</protein>
<proteinExistence type="predicted"/>
<gene>
    <name evidence="2" type="ORF">BJY14_002311</name>
</gene>
<dbReference type="Proteomes" id="UP000529783">
    <property type="component" value="Unassembled WGS sequence"/>
</dbReference>
<feature type="region of interest" description="Disordered" evidence="1">
    <location>
        <begin position="146"/>
        <end position="262"/>
    </location>
</feature>
<comment type="caution">
    <text evidence="2">The sequence shown here is derived from an EMBL/GenBank/DDBJ whole genome shotgun (WGS) entry which is preliminary data.</text>
</comment>
<sequence length="262" mass="28668">MLHRTVTPPREERFAESRHDRQIGPGPGARGGPVRWDTPAAARTRARERSKPQVTGRPCHSMTKRGGKARPGIRGRNVLQPVGVRRPRKDLHGRSGGSRRDRRHRALSAGRAGRRGMGRTRFPDQGRAGENGLLRAARLHSPGIAGRAARGMRGDRTARALRRGNGERLQHRREHAIAGGPPRAPHRRAGQRVRRPRPHPRRVRRPPALRERALPAVRGGPASGCPGSTSWPTRCRGSSSTSSTREWSTPGTSTPTSSPSAC</sequence>
<feature type="compositionally biased region" description="Basic residues" evidence="1">
    <location>
        <begin position="62"/>
        <end position="73"/>
    </location>
</feature>
<feature type="compositionally biased region" description="Basic residues" evidence="1">
    <location>
        <begin position="100"/>
        <end position="118"/>
    </location>
</feature>
<evidence type="ECO:0000256" key="1">
    <source>
        <dbReference type="SAM" id="MobiDB-lite"/>
    </source>
</evidence>
<feature type="compositionally biased region" description="Basic and acidic residues" evidence="1">
    <location>
        <begin position="9"/>
        <end position="22"/>
    </location>
</feature>